<dbReference type="Pfam" id="PF00733">
    <property type="entry name" value="Asn_synthase"/>
    <property type="match status" value="1"/>
</dbReference>
<comment type="catalytic activity">
    <reaction evidence="3">
        <text>L-aspartate + L-glutamine + ATP + H2O = L-asparagine + L-glutamate + AMP + diphosphate + H(+)</text>
        <dbReference type="Rhea" id="RHEA:12228"/>
        <dbReference type="ChEBI" id="CHEBI:15377"/>
        <dbReference type="ChEBI" id="CHEBI:15378"/>
        <dbReference type="ChEBI" id="CHEBI:29985"/>
        <dbReference type="ChEBI" id="CHEBI:29991"/>
        <dbReference type="ChEBI" id="CHEBI:30616"/>
        <dbReference type="ChEBI" id="CHEBI:33019"/>
        <dbReference type="ChEBI" id="CHEBI:58048"/>
        <dbReference type="ChEBI" id="CHEBI:58359"/>
        <dbReference type="ChEBI" id="CHEBI:456215"/>
        <dbReference type="EC" id="6.3.5.4"/>
    </reaction>
</comment>
<dbReference type="GO" id="GO:0004066">
    <property type="term" value="F:asparagine synthase (glutamine-hydrolyzing) activity"/>
    <property type="evidence" value="ECO:0007669"/>
    <property type="project" value="UniProtKB-EC"/>
</dbReference>
<dbReference type="Gene3D" id="3.40.50.620">
    <property type="entry name" value="HUPs"/>
    <property type="match status" value="1"/>
</dbReference>
<dbReference type="EC" id="6.3.5.4" evidence="2"/>
<gene>
    <name evidence="5" type="ORF">A3J05_00525</name>
</gene>
<dbReference type="PANTHER" id="PTHR43284:SF1">
    <property type="entry name" value="ASPARAGINE SYNTHETASE"/>
    <property type="match status" value="1"/>
</dbReference>
<evidence type="ECO:0000256" key="1">
    <source>
        <dbReference type="ARBA" id="ARBA00005187"/>
    </source>
</evidence>
<comment type="caution">
    <text evidence="5">The sequence shown here is derived from an EMBL/GenBank/DDBJ whole genome shotgun (WGS) entry which is preliminary data.</text>
</comment>
<dbReference type="PANTHER" id="PTHR43284">
    <property type="entry name" value="ASPARAGINE SYNTHETASE (GLUTAMINE-HYDROLYZING)"/>
    <property type="match status" value="1"/>
</dbReference>
<evidence type="ECO:0000256" key="2">
    <source>
        <dbReference type="ARBA" id="ARBA00012737"/>
    </source>
</evidence>
<comment type="pathway">
    <text evidence="1">Amino-acid biosynthesis; L-asparagine biosynthesis; L-asparagine from L-aspartate (L-Gln route): step 1/1.</text>
</comment>
<evidence type="ECO:0000259" key="4">
    <source>
        <dbReference type="Pfam" id="PF00733"/>
    </source>
</evidence>
<dbReference type="SUPFAM" id="SSF52402">
    <property type="entry name" value="Adenine nucleotide alpha hydrolases-like"/>
    <property type="match status" value="1"/>
</dbReference>
<sequence>MKNTFAGEKNIYYDKTSGNISADLDTFKLAGRGLNREAVFDFLLYNIVLPPNSVYQGINTLFPGQEFPSLKNEEYSELAHTAKTRFQGPEAFAKRLDKILQEYFAATVARDKPTALMLSGGIDSAIIASYLPKDTVCVTWGGWGEGTTDVTFAKKNFSRFGLKEHLLAIVDYGHDEDIYKQALKQTGQLFSFTASVPHLRMSQRLSEYFGAERSYQLFMGQNADTISGAYLATEHIYYWPKINWLWQWLPWQKIYNEKRKWFLPSTTNPVELMAFFHSCAIYPGPWINVPAGYFENKLSQVEEQIGKKIEKFRDHILMHELMTEARRNQYVQNNLPPLYGASVATPYYNKEVVKLFMEVPFWVRMSGKFDKVVFKELALLRGVPAEVIAKGKKGMSYGYQDYLAQKRHIPVWNEMERHALLGEFVDIKMIRKKLQDNFPTYDQLMSLYNYLTLVLGKK</sequence>
<dbReference type="InterPro" id="IPR051786">
    <property type="entry name" value="ASN_synthetase/amidase"/>
</dbReference>
<feature type="domain" description="Asparagine synthetase" evidence="4">
    <location>
        <begin position="96"/>
        <end position="406"/>
    </location>
</feature>
<proteinExistence type="predicted"/>
<evidence type="ECO:0000313" key="5">
    <source>
        <dbReference type="EMBL" id="OGE99663.1"/>
    </source>
</evidence>
<dbReference type="InterPro" id="IPR001962">
    <property type="entry name" value="Asn_synthase"/>
</dbReference>
<evidence type="ECO:0000256" key="3">
    <source>
        <dbReference type="ARBA" id="ARBA00048741"/>
    </source>
</evidence>
<dbReference type="AlphaFoldDB" id="A0A1F5QBT0"/>
<protein>
    <recommendedName>
        <fullName evidence="2">asparagine synthase (glutamine-hydrolyzing)</fullName>
        <ecNumber evidence="2">6.3.5.4</ecNumber>
    </recommendedName>
</protein>
<dbReference type="EMBL" id="MFFF01000018">
    <property type="protein sequence ID" value="OGE99663.1"/>
    <property type="molecule type" value="Genomic_DNA"/>
</dbReference>
<organism evidence="5 6">
    <name type="scientific">Candidatus Doudnabacteria bacterium RIFCSPLOWO2_02_FULL_48_13</name>
    <dbReference type="NCBI Taxonomy" id="1817845"/>
    <lineage>
        <taxon>Bacteria</taxon>
        <taxon>Candidatus Doudnaibacteriota</taxon>
    </lineage>
</organism>
<name>A0A1F5QBT0_9BACT</name>
<dbReference type="Proteomes" id="UP000177235">
    <property type="component" value="Unassembled WGS sequence"/>
</dbReference>
<dbReference type="InterPro" id="IPR014729">
    <property type="entry name" value="Rossmann-like_a/b/a_fold"/>
</dbReference>
<evidence type="ECO:0000313" key="6">
    <source>
        <dbReference type="Proteomes" id="UP000177235"/>
    </source>
</evidence>
<accession>A0A1F5QBT0</accession>
<dbReference type="GO" id="GO:0006529">
    <property type="term" value="P:asparagine biosynthetic process"/>
    <property type="evidence" value="ECO:0007669"/>
    <property type="project" value="InterPro"/>
</dbReference>
<reference evidence="5 6" key="1">
    <citation type="journal article" date="2016" name="Nat. Commun.">
        <title>Thousands of microbial genomes shed light on interconnected biogeochemical processes in an aquifer system.</title>
        <authorList>
            <person name="Anantharaman K."/>
            <person name="Brown C.T."/>
            <person name="Hug L.A."/>
            <person name="Sharon I."/>
            <person name="Castelle C.J."/>
            <person name="Probst A.J."/>
            <person name="Thomas B.C."/>
            <person name="Singh A."/>
            <person name="Wilkins M.J."/>
            <person name="Karaoz U."/>
            <person name="Brodie E.L."/>
            <person name="Williams K.H."/>
            <person name="Hubbard S.S."/>
            <person name="Banfield J.F."/>
        </authorList>
    </citation>
    <scope>NUCLEOTIDE SEQUENCE [LARGE SCALE GENOMIC DNA]</scope>
</reference>